<dbReference type="STRING" id="139420.A0A371D1R9"/>
<dbReference type="GO" id="GO:0043124">
    <property type="term" value="P:negative regulation of canonical NF-kappaB signal transduction"/>
    <property type="evidence" value="ECO:0007669"/>
    <property type="project" value="InterPro"/>
</dbReference>
<dbReference type="PANTHER" id="PTHR15263">
    <property type="entry name" value="I-KAPPA-B-LIKE PROTEIN IKBL"/>
    <property type="match status" value="1"/>
</dbReference>
<dbReference type="Proteomes" id="UP000256964">
    <property type="component" value="Unassembled WGS sequence"/>
</dbReference>
<dbReference type="AlphaFoldDB" id="A0A371D1R9"/>
<protein>
    <recommendedName>
        <fullName evidence="9">J domain-containing protein</fullName>
    </recommendedName>
</protein>
<feature type="region of interest" description="Disordered" evidence="6">
    <location>
        <begin position="1"/>
        <end position="35"/>
    </location>
</feature>
<evidence type="ECO:0000256" key="3">
    <source>
        <dbReference type="ARBA" id="ARBA00022737"/>
    </source>
</evidence>
<evidence type="ECO:0000313" key="8">
    <source>
        <dbReference type="Proteomes" id="UP000256964"/>
    </source>
</evidence>
<evidence type="ECO:0000256" key="1">
    <source>
        <dbReference type="ARBA" id="ARBA00004123"/>
    </source>
</evidence>
<comment type="subcellular location">
    <subcellularLocation>
        <location evidence="1">Nucleus</location>
    </subcellularLocation>
</comment>
<evidence type="ECO:0000313" key="7">
    <source>
        <dbReference type="EMBL" id="RDX46482.1"/>
    </source>
</evidence>
<keyword evidence="8" id="KW-1185">Reference proteome</keyword>
<dbReference type="EMBL" id="KZ857427">
    <property type="protein sequence ID" value="RDX46482.1"/>
    <property type="molecule type" value="Genomic_DNA"/>
</dbReference>
<evidence type="ECO:0000256" key="5">
    <source>
        <dbReference type="ARBA" id="ARBA00023242"/>
    </source>
</evidence>
<dbReference type="PANTHER" id="PTHR15263:SF1">
    <property type="entry name" value="NF-KAPPA-B INHIBITOR-LIKE PROTEIN 1"/>
    <property type="match status" value="1"/>
</dbReference>
<reference evidence="7 8" key="1">
    <citation type="journal article" date="2018" name="Biotechnol. Biofuels">
        <title>Integrative visual omics of the white-rot fungus Polyporus brumalis exposes the biotechnological potential of its oxidative enzymes for delignifying raw plant biomass.</title>
        <authorList>
            <person name="Miyauchi S."/>
            <person name="Rancon A."/>
            <person name="Drula E."/>
            <person name="Hage H."/>
            <person name="Chaduli D."/>
            <person name="Favel A."/>
            <person name="Grisel S."/>
            <person name="Henrissat B."/>
            <person name="Herpoel-Gimbert I."/>
            <person name="Ruiz-Duenas F.J."/>
            <person name="Chevret D."/>
            <person name="Hainaut M."/>
            <person name="Lin J."/>
            <person name="Wang M."/>
            <person name="Pangilinan J."/>
            <person name="Lipzen A."/>
            <person name="Lesage-Meessen L."/>
            <person name="Navarro D."/>
            <person name="Riley R."/>
            <person name="Grigoriev I.V."/>
            <person name="Zhou S."/>
            <person name="Raouche S."/>
            <person name="Rosso M.N."/>
        </authorList>
    </citation>
    <scope>NUCLEOTIDE SEQUENCE [LARGE SCALE GENOMIC DNA]</scope>
    <source>
        <strain evidence="7 8">BRFM 1820</strain>
    </source>
</reference>
<keyword evidence="3" id="KW-0677">Repeat</keyword>
<dbReference type="GO" id="GO:0005634">
    <property type="term" value="C:nucleus"/>
    <property type="evidence" value="ECO:0007669"/>
    <property type="project" value="UniProtKB-SubCell"/>
</dbReference>
<accession>A0A371D1R9</accession>
<name>A0A371D1R9_9APHY</name>
<organism evidence="7 8">
    <name type="scientific">Lentinus brumalis</name>
    <dbReference type="NCBI Taxonomy" id="2498619"/>
    <lineage>
        <taxon>Eukaryota</taxon>
        <taxon>Fungi</taxon>
        <taxon>Dikarya</taxon>
        <taxon>Basidiomycota</taxon>
        <taxon>Agaricomycotina</taxon>
        <taxon>Agaricomycetes</taxon>
        <taxon>Polyporales</taxon>
        <taxon>Polyporaceae</taxon>
        <taxon>Lentinus</taxon>
    </lineage>
</organism>
<keyword evidence="5" id="KW-0539">Nucleus</keyword>
<dbReference type="OrthoDB" id="412109at2759"/>
<evidence type="ECO:0000256" key="2">
    <source>
        <dbReference type="ARBA" id="ARBA00022553"/>
    </source>
</evidence>
<sequence length="164" mass="19553">MSEHDWARRQEEHARKQFEQFQREQEAQQRRAEQKAIRQLSKEDVIKLFEEHERRWARLASLDVLSWHSFPWPMLKQPTDPEQLTYIEIQAYVLSPHHPGSKTSKERIKDYLRKWHPDRFETKVLPKVREDDREKVQEGAGTVARHLNKLLSSLSSSAENGLFG</sequence>
<proteinExistence type="predicted"/>
<gene>
    <name evidence="7" type="ORF">OH76DRAFT_1356023</name>
</gene>
<dbReference type="InterPro" id="IPR038753">
    <property type="entry name" value="NFKBIL1"/>
</dbReference>
<evidence type="ECO:0000256" key="4">
    <source>
        <dbReference type="ARBA" id="ARBA00023043"/>
    </source>
</evidence>
<evidence type="ECO:0008006" key="9">
    <source>
        <dbReference type="Google" id="ProtNLM"/>
    </source>
</evidence>
<keyword evidence="2" id="KW-0597">Phosphoprotein</keyword>
<evidence type="ECO:0000256" key="6">
    <source>
        <dbReference type="SAM" id="MobiDB-lite"/>
    </source>
</evidence>
<keyword evidence="4" id="KW-0040">ANK repeat</keyword>